<comment type="caution">
    <text evidence="1">The sequence shown here is derived from an EMBL/GenBank/DDBJ whole genome shotgun (WGS) entry which is preliminary data.</text>
</comment>
<evidence type="ECO:0000313" key="1">
    <source>
        <dbReference type="EMBL" id="MEY6434310.1"/>
    </source>
</evidence>
<sequence length="46" mass="5060">MIAGEEVDIYGNGRIVEIGRWREECGLAWSFAAPNRIAADEPSDHG</sequence>
<evidence type="ECO:0000313" key="2">
    <source>
        <dbReference type="Proteomes" id="UP001564408"/>
    </source>
</evidence>
<protein>
    <submittedName>
        <fullName evidence="1">Uncharacterized protein</fullName>
    </submittedName>
</protein>
<dbReference type="Proteomes" id="UP001564408">
    <property type="component" value="Unassembled WGS sequence"/>
</dbReference>
<keyword evidence="2" id="KW-1185">Reference proteome</keyword>
<reference evidence="1 2" key="1">
    <citation type="submission" date="2024-05" db="EMBL/GenBank/DDBJ databases">
        <title>Genome Sequence and Characterization of the New Strain Purple Sulfur Bacterium of Genus Thioalkalicoccus.</title>
        <authorList>
            <person name="Bryantseva I.A."/>
            <person name="Kyndt J.A."/>
            <person name="Imhoff J.F."/>
        </authorList>
    </citation>
    <scope>NUCLEOTIDE SEQUENCE [LARGE SCALE GENOMIC DNA]</scope>
    <source>
        <strain evidence="1 2">Um2</strain>
    </source>
</reference>
<gene>
    <name evidence="1" type="ORF">ABC977_18125</name>
</gene>
<organism evidence="1 2">
    <name type="scientific">Thioalkalicoccus limnaeus</name>
    <dbReference type="NCBI Taxonomy" id="120681"/>
    <lineage>
        <taxon>Bacteria</taxon>
        <taxon>Pseudomonadati</taxon>
        <taxon>Pseudomonadota</taxon>
        <taxon>Gammaproteobacteria</taxon>
        <taxon>Chromatiales</taxon>
        <taxon>Chromatiaceae</taxon>
        <taxon>Thioalkalicoccus</taxon>
    </lineage>
</organism>
<accession>A0ABV4BJB8</accession>
<dbReference type="EMBL" id="JBDKXB010000085">
    <property type="protein sequence ID" value="MEY6434310.1"/>
    <property type="molecule type" value="Genomic_DNA"/>
</dbReference>
<proteinExistence type="predicted"/>
<dbReference type="RefSeq" id="WP_369668687.1">
    <property type="nucleotide sequence ID" value="NZ_JBDKXB010000085.1"/>
</dbReference>
<name>A0ABV4BJB8_9GAMM</name>